<evidence type="ECO:0000256" key="1">
    <source>
        <dbReference type="SAM" id="SignalP"/>
    </source>
</evidence>
<feature type="signal peptide" evidence="1">
    <location>
        <begin position="1"/>
        <end position="28"/>
    </location>
</feature>
<gene>
    <name evidence="3" type="ORF">EKH80_10865</name>
</gene>
<accession>A0A3S0RK96</accession>
<protein>
    <submittedName>
        <fullName evidence="3">DUF4142 domain-containing protein</fullName>
    </submittedName>
</protein>
<comment type="caution">
    <text evidence="3">The sequence shown here is derived from an EMBL/GenBank/DDBJ whole genome shotgun (WGS) entry which is preliminary data.</text>
</comment>
<dbReference type="OrthoDB" id="118677at2"/>
<dbReference type="Proteomes" id="UP000274358">
    <property type="component" value="Unassembled WGS sequence"/>
</dbReference>
<dbReference type="AlphaFoldDB" id="A0A3S0RK96"/>
<dbReference type="RefSeq" id="WP_126684789.1">
    <property type="nucleotide sequence ID" value="NZ_RYYV01000007.1"/>
</dbReference>
<keyword evidence="4" id="KW-1185">Reference proteome</keyword>
<feature type="domain" description="DUF4142" evidence="2">
    <location>
        <begin position="39"/>
        <end position="169"/>
    </location>
</feature>
<dbReference type="Gene3D" id="1.20.1260.10">
    <property type="match status" value="1"/>
</dbReference>
<dbReference type="InterPro" id="IPR025419">
    <property type="entry name" value="DUF4142"/>
</dbReference>
<feature type="chain" id="PRO_5018781802" evidence="1">
    <location>
        <begin position="29"/>
        <end position="210"/>
    </location>
</feature>
<dbReference type="Pfam" id="PF13628">
    <property type="entry name" value="DUF4142"/>
    <property type="match status" value="1"/>
</dbReference>
<organism evidence="3 4">
    <name type="scientific">Dyella choica</name>
    <dbReference type="NCBI Taxonomy" id="1927959"/>
    <lineage>
        <taxon>Bacteria</taxon>
        <taxon>Pseudomonadati</taxon>
        <taxon>Pseudomonadota</taxon>
        <taxon>Gammaproteobacteria</taxon>
        <taxon>Lysobacterales</taxon>
        <taxon>Rhodanobacteraceae</taxon>
        <taxon>Dyella</taxon>
    </lineage>
</organism>
<dbReference type="PANTHER" id="PTHR38593">
    <property type="entry name" value="BLR2558 PROTEIN"/>
    <property type="match status" value="1"/>
</dbReference>
<dbReference type="InterPro" id="IPR012347">
    <property type="entry name" value="Ferritin-like"/>
</dbReference>
<keyword evidence="1" id="KW-0732">Signal</keyword>
<sequence>MRVARFSRFVPVSLILLWMTMATGLAQAADTHQPLNANEQAFLTRAMNDNASQVAMAKLALAKSINPRVIELASSIIQQRNALSARMAQLRPGVDLQAAQVAGGNAMLEHMQALNGDAFDRTFTSSAVRNHCRMISAYEAMKVSSANPALRDFTHDAIPALRGNLTVAMSVLRSSGWTKPQQEALATVDTHSGSKAAVFWEPISLVAAPW</sequence>
<dbReference type="PANTHER" id="PTHR38593:SF1">
    <property type="entry name" value="BLR2558 PROTEIN"/>
    <property type="match status" value="1"/>
</dbReference>
<evidence type="ECO:0000313" key="4">
    <source>
        <dbReference type="Proteomes" id="UP000274358"/>
    </source>
</evidence>
<evidence type="ECO:0000259" key="2">
    <source>
        <dbReference type="Pfam" id="PF13628"/>
    </source>
</evidence>
<name>A0A3S0RK96_9GAMM</name>
<proteinExistence type="predicted"/>
<reference evidence="3 4" key="1">
    <citation type="submission" date="2018-12" db="EMBL/GenBank/DDBJ databases">
        <title>Dyella dinghuensis sp. nov. DHOA06 and Dyella choica sp. nov. 4M-K27, isolated from forest soil.</title>
        <authorList>
            <person name="Qiu L.-H."/>
            <person name="Gao Z.-H."/>
        </authorList>
    </citation>
    <scope>NUCLEOTIDE SEQUENCE [LARGE SCALE GENOMIC DNA]</scope>
    <source>
        <strain evidence="3 4">4M-K27</strain>
    </source>
</reference>
<evidence type="ECO:0000313" key="3">
    <source>
        <dbReference type="EMBL" id="RUL75230.1"/>
    </source>
</evidence>
<dbReference type="EMBL" id="RYYV01000007">
    <property type="protein sequence ID" value="RUL75230.1"/>
    <property type="molecule type" value="Genomic_DNA"/>
</dbReference>